<evidence type="ECO:0000256" key="2">
    <source>
        <dbReference type="ARBA" id="ARBA00022617"/>
    </source>
</evidence>
<feature type="chain" id="PRO_5015327703" evidence="10">
    <location>
        <begin position="27"/>
        <end position="373"/>
    </location>
</feature>
<dbReference type="AlphaFoldDB" id="A0A2R8B369"/>
<evidence type="ECO:0000256" key="3">
    <source>
        <dbReference type="ARBA" id="ARBA00022723"/>
    </source>
</evidence>
<keyword evidence="12" id="KW-0575">Peroxidase</keyword>
<dbReference type="Proteomes" id="UP000244924">
    <property type="component" value="Unassembled WGS sequence"/>
</dbReference>
<feature type="binding site" description="axial binding residue" evidence="9">
    <location>
        <position position="220"/>
    </location>
    <ligand>
        <name>heme c</name>
        <dbReference type="ChEBI" id="CHEBI:61717"/>
        <label>2</label>
    </ligand>
    <ligandPart>
        <name>Fe</name>
        <dbReference type="ChEBI" id="CHEBI:18248"/>
    </ligandPart>
</feature>
<feature type="binding site" description="covalent" evidence="8">
    <location>
        <position position="216"/>
    </location>
    <ligand>
        <name>heme c</name>
        <dbReference type="ChEBI" id="CHEBI:61717"/>
        <label>2</label>
    </ligand>
</feature>
<comment type="subcellular location">
    <subcellularLocation>
        <location evidence="1">Periplasm</location>
    </subcellularLocation>
</comment>
<evidence type="ECO:0000259" key="11">
    <source>
        <dbReference type="PROSITE" id="PS51007"/>
    </source>
</evidence>
<name>A0A2R8B369_9RHOB</name>
<evidence type="ECO:0000313" key="13">
    <source>
        <dbReference type="Proteomes" id="UP000244924"/>
    </source>
</evidence>
<dbReference type="PROSITE" id="PS51007">
    <property type="entry name" value="CYTC"/>
    <property type="match status" value="2"/>
</dbReference>
<keyword evidence="3 9" id="KW-0479">Metal-binding</keyword>
<dbReference type="InterPro" id="IPR026259">
    <property type="entry name" value="MauG/Cytc_peroxidase"/>
</dbReference>
<evidence type="ECO:0000256" key="7">
    <source>
        <dbReference type="ARBA" id="ARBA00023004"/>
    </source>
</evidence>
<keyword evidence="13" id="KW-1185">Reference proteome</keyword>
<dbReference type="InterPro" id="IPR051395">
    <property type="entry name" value="Cytochrome_c_Peroxidase/MauG"/>
</dbReference>
<dbReference type="SUPFAM" id="SSF46626">
    <property type="entry name" value="Cytochrome c"/>
    <property type="match status" value="2"/>
</dbReference>
<keyword evidence="4 10" id="KW-0732">Signal</keyword>
<dbReference type="OrthoDB" id="9805202at2"/>
<feature type="signal peptide" evidence="10">
    <location>
        <begin position="1"/>
        <end position="26"/>
    </location>
</feature>
<evidence type="ECO:0000256" key="6">
    <source>
        <dbReference type="ARBA" id="ARBA00023002"/>
    </source>
</evidence>
<dbReference type="Pfam" id="PF03150">
    <property type="entry name" value="CCP_MauG"/>
    <property type="match status" value="1"/>
</dbReference>
<feature type="domain" description="Cytochrome c" evidence="11">
    <location>
        <begin position="201"/>
        <end position="350"/>
    </location>
</feature>
<keyword evidence="7 9" id="KW-0408">Iron</keyword>
<feature type="domain" description="Cytochrome c" evidence="11">
    <location>
        <begin position="47"/>
        <end position="155"/>
    </location>
</feature>
<proteinExistence type="predicted"/>
<dbReference type="EMBL" id="OMOQ01000001">
    <property type="protein sequence ID" value="SPH17027.1"/>
    <property type="molecule type" value="Genomic_DNA"/>
</dbReference>
<evidence type="ECO:0000313" key="12">
    <source>
        <dbReference type="EMBL" id="SPH17027.1"/>
    </source>
</evidence>
<gene>
    <name evidence="12" type="primary">ccpA_1</name>
    <name evidence="12" type="ORF">DEA8626_00541</name>
</gene>
<evidence type="ECO:0000256" key="4">
    <source>
        <dbReference type="ARBA" id="ARBA00022729"/>
    </source>
</evidence>
<reference evidence="12 13" key="1">
    <citation type="submission" date="2018-03" db="EMBL/GenBank/DDBJ databases">
        <authorList>
            <person name="Keele B.F."/>
        </authorList>
    </citation>
    <scope>NUCLEOTIDE SEQUENCE [LARGE SCALE GENOMIC DNA]</scope>
    <source>
        <strain evidence="12 13">CECT 8626</strain>
    </source>
</reference>
<sequence length="373" mass="40265">MTRKTTQLIGSAALAALIGTAATAQDAPPLATLGPVPDPVDNPMTPEKIALGEKLFWDGRLSGNGAMPCSACHLPDLGWGTGGPISFGYPGTQHWRNSQTILNSAYYNKLFWEGSKTSLEAQAKGAAGGAVAGNGDGSMMEMRLRFVPDYVVAFKEVFGTEWPHSAQAWDAIAAYERTIVTDPGKVPFDRFLAGDGAAMTENAKRGMDIFNGKAGCISCHNGALASDQKFYNTGVPAAAEFSEDPLYQITLRWELYQKGGSEEDYRTGDDDLGLYHQTKRPDDKHKFRTPSLRELRWTDPYMHNGSLATLADVVAFYDGGGGDGQTAGLQPLGLSTEEQADLVAFLEALSMDEPLILEEPELPETATWAEFPK</sequence>
<keyword evidence="5" id="KW-0574">Periplasm</keyword>
<comment type="cofactor">
    <cofactor evidence="8">
        <name>heme</name>
        <dbReference type="ChEBI" id="CHEBI:30413"/>
    </cofactor>
    <text evidence="8">Binds 2 heme groups.</text>
</comment>
<keyword evidence="6 12" id="KW-0560">Oxidoreductase</keyword>
<dbReference type="InterPro" id="IPR004852">
    <property type="entry name" value="Di-haem_cyt_c_peroxidsae"/>
</dbReference>
<evidence type="ECO:0000256" key="8">
    <source>
        <dbReference type="PIRSR" id="PIRSR000294-1"/>
    </source>
</evidence>
<feature type="binding site" description="covalent" evidence="8">
    <location>
        <position position="69"/>
    </location>
    <ligand>
        <name>heme c</name>
        <dbReference type="ChEBI" id="CHEBI:61717"/>
        <label>1</label>
    </ligand>
</feature>
<dbReference type="PIRSF" id="PIRSF000294">
    <property type="entry name" value="Cytochrome-c_peroxidase"/>
    <property type="match status" value="1"/>
</dbReference>
<evidence type="ECO:0000256" key="1">
    <source>
        <dbReference type="ARBA" id="ARBA00004418"/>
    </source>
</evidence>
<dbReference type="InterPro" id="IPR036909">
    <property type="entry name" value="Cyt_c-like_dom_sf"/>
</dbReference>
<dbReference type="RefSeq" id="WP_108851510.1">
    <property type="nucleotide sequence ID" value="NZ_OMOQ01000001.1"/>
</dbReference>
<dbReference type="Gene3D" id="1.10.760.10">
    <property type="entry name" value="Cytochrome c-like domain"/>
    <property type="match status" value="2"/>
</dbReference>
<dbReference type="GO" id="GO:0009055">
    <property type="term" value="F:electron transfer activity"/>
    <property type="evidence" value="ECO:0007669"/>
    <property type="project" value="InterPro"/>
</dbReference>
<evidence type="ECO:0000256" key="5">
    <source>
        <dbReference type="ARBA" id="ARBA00022764"/>
    </source>
</evidence>
<dbReference type="GO" id="GO:0046872">
    <property type="term" value="F:metal ion binding"/>
    <property type="evidence" value="ECO:0007669"/>
    <property type="project" value="UniProtKB-KW"/>
</dbReference>
<comment type="PTM">
    <text evidence="8">Binds 2 heme groups per subunit.</text>
</comment>
<dbReference type="GO" id="GO:0004130">
    <property type="term" value="F:cytochrome-c peroxidase activity"/>
    <property type="evidence" value="ECO:0007669"/>
    <property type="project" value="UniProtKB-EC"/>
</dbReference>
<keyword evidence="2 8" id="KW-0349">Heme</keyword>
<organism evidence="12 13">
    <name type="scientific">Albidovulum aquaemixtae</name>
    <dbReference type="NCBI Taxonomy" id="1542388"/>
    <lineage>
        <taxon>Bacteria</taxon>
        <taxon>Pseudomonadati</taxon>
        <taxon>Pseudomonadota</taxon>
        <taxon>Alphaproteobacteria</taxon>
        <taxon>Rhodobacterales</taxon>
        <taxon>Paracoccaceae</taxon>
        <taxon>Albidovulum</taxon>
    </lineage>
</organism>
<dbReference type="GO" id="GO:0020037">
    <property type="term" value="F:heme binding"/>
    <property type="evidence" value="ECO:0007669"/>
    <property type="project" value="InterPro"/>
</dbReference>
<protein>
    <submittedName>
        <fullName evidence="12">Cytochrome c551 peroxidase</fullName>
        <ecNumber evidence="12">1.11.1.5</ecNumber>
    </submittedName>
</protein>
<feature type="binding site" description="axial binding residue" evidence="9">
    <location>
        <position position="73"/>
    </location>
    <ligand>
        <name>heme c</name>
        <dbReference type="ChEBI" id="CHEBI:61717"/>
        <label>1</label>
    </ligand>
    <ligandPart>
        <name>Fe</name>
        <dbReference type="ChEBI" id="CHEBI:18248"/>
    </ligandPart>
</feature>
<feature type="binding site" description="covalent" evidence="8">
    <location>
        <position position="72"/>
    </location>
    <ligand>
        <name>heme c</name>
        <dbReference type="ChEBI" id="CHEBI:61717"/>
        <label>1</label>
    </ligand>
</feature>
<feature type="binding site" description="covalent" evidence="8">
    <location>
        <position position="219"/>
    </location>
    <ligand>
        <name>heme c</name>
        <dbReference type="ChEBI" id="CHEBI:61717"/>
        <label>2</label>
    </ligand>
</feature>
<evidence type="ECO:0000256" key="9">
    <source>
        <dbReference type="PIRSR" id="PIRSR000294-2"/>
    </source>
</evidence>
<dbReference type="InterPro" id="IPR009056">
    <property type="entry name" value="Cyt_c-like_dom"/>
</dbReference>
<accession>A0A2R8B369</accession>
<dbReference type="PANTHER" id="PTHR30600">
    <property type="entry name" value="CYTOCHROME C PEROXIDASE-RELATED"/>
    <property type="match status" value="1"/>
</dbReference>
<evidence type="ECO:0000256" key="10">
    <source>
        <dbReference type="SAM" id="SignalP"/>
    </source>
</evidence>
<dbReference type="PANTHER" id="PTHR30600:SF10">
    <property type="entry name" value="BLL6722 PROTEIN"/>
    <property type="match status" value="1"/>
</dbReference>
<dbReference type="EC" id="1.11.1.5" evidence="12"/>
<dbReference type="GO" id="GO:0042597">
    <property type="term" value="C:periplasmic space"/>
    <property type="evidence" value="ECO:0007669"/>
    <property type="project" value="UniProtKB-SubCell"/>
</dbReference>